<dbReference type="InterPro" id="IPR029068">
    <property type="entry name" value="Glyas_Bleomycin-R_OHBP_Dase"/>
</dbReference>
<dbReference type="AlphaFoldDB" id="A0A1C7EJU0"/>
<evidence type="ECO:0000313" key="3">
    <source>
        <dbReference type="Proteomes" id="UP000092495"/>
    </source>
</evidence>
<dbReference type="OrthoDB" id="9795306at2"/>
<dbReference type="Pfam" id="PF06983">
    <property type="entry name" value="3-dmu-9_3-mt"/>
    <property type="match status" value="1"/>
</dbReference>
<dbReference type="RefSeq" id="WP_065527057.1">
    <property type="nucleotide sequence ID" value="NZ_CP016543.2"/>
</dbReference>
<dbReference type="PANTHER" id="PTHR33990:SF1">
    <property type="entry name" value="PROTEIN YJDN"/>
    <property type="match status" value="1"/>
</dbReference>
<dbReference type="STRING" id="414778.BCM40_12320"/>
<dbReference type="InterPro" id="IPR028973">
    <property type="entry name" value="PhnB-like"/>
</dbReference>
<dbReference type="CDD" id="cd06588">
    <property type="entry name" value="PhnB_like"/>
    <property type="match status" value="1"/>
</dbReference>
<keyword evidence="3" id="KW-1185">Reference proteome</keyword>
<dbReference type="PANTHER" id="PTHR33990">
    <property type="entry name" value="PROTEIN YJDN-RELATED"/>
    <property type="match status" value="1"/>
</dbReference>
<evidence type="ECO:0000259" key="1">
    <source>
        <dbReference type="Pfam" id="PF06983"/>
    </source>
</evidence>
<feature type="domain" description="PhnB-like" evidence="1">
    <location>
        <begin position="4"/>
        <end position="139"/>
    </location>
</feature>
<organism evidence="2 3">
    <name type="scientific">Planococcus donghaensis</name>
    <dbReference type="NCBI Taxonomy" id="414778"/>
    <lineage>
        <taxon>Bacteria</taxon>
        <taxon>Bacillati</taxon>
        <taxon>Bacillota</taxon>
        <taxon>Bacilli</taxon>
        <taxon>Bacillales</taxon>
        <taxon>Caryophanaceae</taxon>
        <taxon>Planococcus</taxon>
    </lineage>
</organism>
<protein>
    <recommendedName>
        <fullName evidence="1">PhnB-like domain-containing protein</fullName>
    </recommendedName>
</protein>
<sequence>MIKKLFPYLNFDGNGREAAYFYTEVLGGELVSLMTFGDANEEDVEGMPDEAKNLVMNAQIDLKNGDMLMISDVVPSLGMSEFKQGNNISVTLFLDDIEEARAVFNKLAEGGNIVMKLQETFWTPLYGSLTDKFGIDWQISVEPKTN</sequence>
<dbReference type="Gene3D" id="3.10.180.10">
    <property type="entry name" value="2,3-Dihydroxybiphenyl 1,2-Dioxygenase, domain 1"/>
    <property type="match status" value="1"/>
</dbReference>
<dbReference type="Proteomes" id="UP000092495">
    <property type="component" value="Chromosome"/>
</dbReference>
<dbReference type="SUPFAM" id="SSF54593">
    <property type="entry name" value="Glyoxalase/Bleomycin resistance protein/Dihydroxybiphenyl dioxygenase"/>
    <property type="match status" value="1"/>
</dbReference>
<accession>A0A1C7EJU0</accession>
<gene>
    <name evidence="2" type="ORF">BCM40_12320</name>
</gene>
<name>A0A1C7EJU0_9BACL</name>
<dbReference type="EMBL" id="CP016543">
    <property type="protein sequence ID" value="ANU24089.1"/>
    <property type="molecule type" value="Genomic_DNA"/>
</dbReference>
<dbReference type="KEGG" id="pdg:BCM40_12320"/>
<proteinExistence type="predicted"/>
<reference evidence="2" key="1">
    <citation type="submission" date="2016-10" db="EMBL/GenBank/DDBJ databases">
        <authorList>
            <person name="See-Too W.S."/>
        </authorList>
    </citation>
    <scope>NUCLEOTIDE SEQUENCE</scope>
    <source>
        <strain evidence="2">DSM 22276</strain>
    </source>
</reference>
<evidence type="ECO:0000313" key="2">
    <source>
        <dbReference type="EMBL" id="ANU24089.1"/>
    </source>
</evidence>